<gene>
    <name evidence="1" type="ORF">M3215_16715</name>
</gene>
<evidence type="ECO:0000313" key="1">
    <source>
        <dbReference type="EMBL" id="MCM3737395.1"/>
    </source>
</evidence>
<keyword evidence="2" id="KW-1185">Reference proteome</keyword>
<reference evidence="1" key="1">
    <citation type="submission" date="2022-05" db="EMBL/GenBank/DDBJ databases">
        <title>Comparative Genomics of Spacecraft Associated Microbes.</title>
        <authorList>
            <person name="Tran M.T."/>
            <person name="Wright A."/>
            <person name="Seuylemezian A."/>
            <person name="Eisen J."/>
            <person name="Coil D."/>
        </authorList>
    </citation>
    <scope>NUCLEOTIDE SEQUENCE</scope>
    <source>
        <strain evidence="1">FAIRING 10M-2.2</strain>
    </source>
</reference>
<keyword evidence="1" id="KW-0436">Ligase</keyword>
<comment type="caution">
    <text evidence="1">The sequence shown here is derived from an EMBL/GenBank/DDBJ whole genome shotgun (WGS) entry which is preliminary data.</text>
</comment>
<dbReference type="Proteomes" id="UP001202289">
    <property type="component" value="Unassembled WGS sequence"/>
</dbReference>
<sequence>MMQRTILLFLNSDDLYEIEEVRRNHDPLFGLIVPHITLIFPFASEVSNEILKEHIETNISNMNPFYITLNPIVTNADEYLFLLIEEGKENIIELHNKLYTDFLKLNLKYSFQ</sequence>
<name>A0ACC6A928_9BACI</name>
<proteinExistence type="predicted"/>
<accession>A0ACC6A928</accession>
<organism evidence="1 2">
    <name type="scientific">Bacillus cytotoxicus</name>
    <dbReference type="NCBI Taxonomy" id="580165"/>
    <lineage>
        <taxon>Bacteria</taxon>
        <taxon>Bacillati</taxon>
        <taxon>Bacillota</taxon>
        <taxon>Bacilli</taxon>
        <taxon>Bacillales</taxon>
        <taxon>Bacillaceae</taxon>
        <taxon>Bacillus</taxon>
        <taxon>Bacillus cereus group</taxon>
    </lineage>
</organism>
<dbReference type="EMBL" id="JAMBOP010000023">
    <property type="protein sequence ID" value="MCM3737395.1"/>
    <property type="molecule type" value="Genomic_DNA"/>
</dbReference>
<protein>
    <submittedName>
        <fullName evidence="1">2'-5' RNA ligase family protein</fullName>
    </submittedName>
</protein>
<evidence type="ECO:0000313" key="2">
    <source>
        <dbReference type="Proteomes" id="UP001202289"/>
    </source>
</evidence>